<accession>A0A7S3L002</accession>
<dbReference type="Pfam" id="PF12796">
    <property type="entry name" value="Ank_2"/>
    <property type="match status" value="1"/>
</dbReference>
<evidence type="ECO:0000256" key="2">
    <source>
        <dbReference type="ARBA" id="ARBA00023043"/>
    </source>
</evidence>
<feature type="compositionally biased region" description="Low complexity" evidence="4">
    <location>
        <begin position="518"/>
        <end position="532"/>
    </location>
</feature>
<evidence type="ECO:0000256" key="1">
    <source>
        <dbReference type="ARBA" id="ARBA00022737"/>
    </source>
</evidence>
<dbReference type="InterPro" id="IPR051165">
    <property type="entry name" value="Multifunctional_ANK_Repeat"/>
</dbReference>
<dbReference type="InterPro" id="IPR036770">
    <property type="entry name" value="Ankyrin_rpt-contain_sf"/>
</dbReference>
<feature type="compositionally biased region" description="Low complexity" evidence="4">
    <location>
        <begin position="123"/>
        <end position="132"/>
    </location>
</feature>
<feature type="region of interest" description="Disordered" evidence="4">
    <location>
        <begin position="1"/>
        <end position="20"/>
    </location>
</feature>
<dbReference type="AlphaFoldDB" id="A0A7S3L002"/>
<dbReference type="PROSITE" id="PS50088">
    <property type="entry name" value="ANK_REPEAT"/>
    <property type="match status" value="4"/>
</dbReference>
<dbReference type="SUPFAM" id="SSF48403">
    <property type="entry name" value="Ankyrin repeat"/>
    <property type="match status" value="1"/>
</dbReference>
<feature type="repeat" description="ANK" evidence="3">
    <location>
        <begin position="486"/>
        <end position="518"/>
    </location>
</feature>
<dbReference type="Gene3D" id="1.25.40.20">
    <property type="entry name" value="Ankyrin repeat-containing domain"/>
    <property type="match status" value="2"/>
</dbReference>
<feature type="region of interest" description="Disordered" evidence="4">
    <location>
        <begin position="118"/>
        <end position="153"/>
    </location>
</feature>
<dbReference type="PANTHER" id="PTHR24123">
    <property type="entry name" value="ANKYRIN REPEAT-CONTAINING"/>
    <property type="match status" value="1"/>
</dbReference>
<organism evidence="5">
    <name type="scientific">Amphora coffeiformis</name>
    <dbReference type="NCBI Taxonomy" id="265554"/>
    <lineage>
        <taxon>Eukaryota</taxon>
        <taxon>Sar</taxon>
        <taxon>Stramenopiles</taxon>
        <taxon>Ochrophyta</taxon>
        <taxon>Bacillariophyta</taxon>
        <taxon>Bacillariophyceae</taxon>
        <taxon>Bacillariophycidae</taxon>
        <taxon>Thalassiophysales</taxon>
        <taxon>Catenulaceae</taxon>
        <taxon>Amphora</taxon>
    </lineage>
</organism>
<name>A0A7S3L002_9STRA</name>
<keyword evidence="1" id="KW-0677">Repeat</keyword>
<sequence>MAGSHHRHHNQQHLHHHHQHLYDDSQNAMDDSDQETKSDPYHSLQPLRNAAAYGTLMEELTQFLQGEQQQQQLSHSYLSARKLEISPEAERLLRESLSVFVDARPPADFVVYAEDERVGTAGGAEQQQQQAPQDPPLFDGSVANATPPPLDGGPAGGAGTLLHLATALDQPLVLALCLALGGDARACHTAFRRLLIHEAACNGSLHSLTLLLELGREFSGTLQQQEEPRRSAVASLPFLPRRLDRAQALAALPFLAQQPVKQTPSTTNVLELLHHFRSLVAQVRQGTITELQAARAVLKQATLKPVSQRALARACQFDVSSVSRATVWRGGSLDGHGNTPLHWAAFKNETACVSLLLSYGADPNARANPSGWTPLHDAAYSNSVESIGLLIRAGAHVDARANSGATPLCFAAQEDADRAVQLLLEQGANLTIRCAGTGDTALQQQHSRFSGYTPLHYCAHYNARRAAMVLLRHATARRALEIPDLSDRLPIHVAVARGSAAVLRELLHAGARVETRWAAQQQAQHRQSQEAQQARRRPPSPEQPSTPRRSASDAINVTPVSSPVLRSMIPSQPVTSAKPWNCLTQQSIDECRHLISEAESHWSPERHSLFTPADRQGVRTVLLVGQRLEQQGVFPEVWLEVLSFCGRGWFDRELEPMEDVQTEDLEYHTDTQHPHLSLPTF</sequence>
<feature type="repeat" description="ANK" evidence="3">
    <location>
        <begin position="370"/>
        <end position="402"/>
    </location>
</feature>
<feature type="region of interest" description="Disordered" evidence="4">
    <location>
        <begin position="25"/>
        <end position="44"/>
    </location>
</feature>
<evidence type="ECO:0000256" key="3">
    <source>
        <dbReference type="PROSITE-ProRule" id="PRU00023"/>
    </source>
</evidence>
<feature type="repeat" description="ANK" evidence="3">
    <location>
        <begin position="336"/>
        <end position="368"/>
    </location>
</feature>
<feature type="region of interest" description="Disordered" evidence="4">
    <location>
        <begin position="518"/>
        <end position="557"/>
    </location>
</feature>
<protein>
    <submittedName>
        <fullName evidence="5">Uncharacterized protein</fullName>
    </submittedName>
</protein>
<evidence type="ECO:0000313" key="5">
    <source>
        <dbReference type="EMBL" id="CAE0403989.1"/>
    </source>
</evidence>
<dbReference type="PANTHER" id="PTHR24123:SF33">
    <property type="entry name" value="PROTEIN HOS4"/>
    <property type="match status" value="1"/>
</dbReference>
<dbReference type="InterPro" id="IPR002110">
    <property type="entry name" value="Ankyrin_rpt"/>
</dbReference>
<keyword evidence="2 3" id="KW-0040">ANK repeat</keyword>
<dbReference type="SMART" id="SM00248">
    <property type="entry name" value="ANK"/>
    <property type="match status" value="6"/>
</dbReference>
<dbReference type="PROSITE" id="PS50297">
    <property type="entry name" value="ANK_REP_REGION"/>
    <property type="match status" value="4"/>
</dbReference>
<feature type="compositionally biased region" description="Basic residues" evidence="4">
    <location>
        <begin position="1"/>
        <end position="19"/>
    </location>
</feature>
<dbReference type="EMBL" id="HBIM01002491">
    <property type="protein sequence ID" value="CAE0403989.1"/>
    <property type="molecule type" value="Transcribed_RNA"/>
</dbReference>
<feature type="repeat" description="ANK" evidence="3">
    <location>
        <begin position="403"/>
        <end position="435"/>
    </location>
</feature>
<evidence type="ECO:0000256" key="4">
    <source>
        <dbReference type="SAM" id="MobiDB-lite"/>
    </source>
</evidence>
<dbReference type="Pfam" id="PF00023">
    <property type="entry name" value="Ank"/>
    <property type="match status" value="1"/>
</dbReference>
<reference evidence="5" key="1">
    <citation type="submission" date="2021-01" db="EMBL/GenBank/DDBJ databases">
        <authorList>
            <person name="Corre E."/>
            <person name="Pelletier E."/>
            <person name="Niang G."/>
            <person name="Scheremetjew M."/>
            <person name="Finn R."/>
            <person name="Kale V."/>
            <person name="Holt S."/>
            <person name="Cochrane G."/>
            <person name="Meng A."/>
            <person name="Brown T."/>
            <person name="Cohen L."/>
        </authorList>
    </citation>
    <scope>NUCLEOTIDE SEQUENCE</scope>
    <source>
        <strain evidence="5">CCMP127</strain>
    </source>
</reference>
<dbReference type="PRINTS" id="PR01415">
    <property type="entry name" value="ANKYRIN"/>
</dbReference>
<proteinExistence type="predicted"/>
<gene>
    <name evidence="5" type="ORF">ACOF00016_LOCUS2173</name>
</gene>